<evidence type="ECO:0000256" key="2">
    <source>
        <dbReference type="SAM" id="MobiDB-lite"/>
    </source>
</evidence>
<feature type="domain" description="CzcB N-terminal" evidence="5">
    <location>
        <begin position="50"/>
        <end position="138"/>
    </location>
</feature>
<dbReference type="InterPro" id="IPR058649">
    <property type="entry name" value="CzcB_C"/>
</dbReference>
<evidence type="ECO:0000259" key="5">
    <source>
        <dbReference type="Pfam" id="PF25971"/>
    </source>
</evidence>
<accession>A0A7X9YHB7</accession>
<evidence type="ECO:0000313" key="8">
    <source>
        <dbReference type="Proteomes" id="UP000519126"/>
    </source>
</evidence>
<evidence type="ECO:0000256" key="1">
    <source>
        <dbReference type="ARBA" id="ARBA00022448"/>
    </source>
</evidence>
<dbReference type="PANTHER" id="PTHR30097">
    <property type="entry name" value="CATION EFFLUX SYSTEM PROTEIN CUSB"/>
    <property type="match status" value="1"/>
</dbReference>
<dbReference type="Gene3D" id="2.40.50.100">
    <property type="match status" value="1"/>
</dbReference>
<keyword evidence="3" id="KW-0732">Signal</keyword>
<dbReference type="InterPro" id="IPR051909">
    <property type="entry name" value="MFP_Cation_Efflux"/>
</dbReference>
<evidence type="ECO:0000259" key="6">
    <source>
        <dbReference type="Pfam" id="PF25975"/>
    </source>
</evidence>
<sequence>MNKTLIALLITQLFAFPLFSSTAMASDDNHEESHEEGHKDEHAEKGPHGGFLLTNNKLDLELKLTQFAGNTELRIYGFDNNKAVDINQLSVTINVQRLSEKPQLVRFKAEDDYLVSTVSVNEPHSFKLDVIAKYKGAEINYHYEQEEGRTTLSEQAIERAGIKTETAKSGAVELTDTLFGVIAPTAHGTVEVMAPYTGLVNDIFASIGQNVKKGDKLASVTNRETLQNYIIKSPITGVITEQYLKRGELASSALMQIVNLKTVWVELSAFPENIEKLAIGQNAKVYDLHHHLNAQGEVFFIAPMMSGGHIARARVELKNPDGHWRPGMHVNSDISTANINAAVRVKATAIQEFNGKSSVFIKSGNVFEVRAVKLGAKNSEWVEVLEGLSVNSEYVTENSYVIKADILKSGASHSH</sequence>
<dbReference type="RefSeq" id="WP_170072682.1">
    <property type="nucleotide sequence ID" value="NZ_JABBCX010000007.1"/>
</dbReference>
<gene>
    <name evidence="7" type="ORF">HHL01_16105</name>
</gene>
<organism evidence="7 8">
    <name type="scientific">Pseudoalteromonas arctica</name>
    <dbReference type="NCBI Taxonomy" id="394751"/>
    <lineage>
        <taxon>Bacteria</taxon>
        <taxon>Pseudomonadati</taxon>
        <taxon>Pseudomonadota</taxon>
        <taxon>Gammaproteobacteria</taxon>
        <taxon>Alteromonadales</taxon>
        <taxon>Pseudoalteromonadaceae</taxon>
        <taxon>Pseudoalteromonas</taxon>
    </lineage>
</organism>
<dbReference type="Pfam" id="PF25975">
    <property type="entry name" value="CzcB_C"/>
    <property type="match status" value="1"/>
</dbReference>
<dbReference type="AlphaFoldDB" id="A0A7X9YHB7"/>
<dbReference type="Proteomes" id="UP000519126">
    <property type="component" value="Unassembled WGS sequence"/>
</dbReference>
<evidence type="ECO:0000259" key="4">
    <source>
        <dbReference type="Pfam" id="PF25954"/>
    </source>
</evidence>
<dbReference type="Pfam" id="PF25954">
    <property type="entry name" value="Beta-barrel_RND_2"/>
    <property type="match status" value="1"/>
</dbReference>
<comment type="caution">
    <text evidence="7">The sequence shown here is derived from an EMBL/GenBank/DDBJ whole genome shotgun (WGS) entry which is preliminary data.</text>
</comment>
<name>A0A7X9YHB7_9GAMM</name>
<feature type="domain" description="CzcB-like C-terminal circularly permuted SH3-like" evidence="6">
    <location>
        <begin position="343"/>
        <end position="403"/>
    </location>
</feature>
<feature type="chain" id="PRO_5031348763" evidence="3">
    <location>
        <begin position="26"/>
        <end position="415"/>
    </location>
</feature>
<protein>
    <submittedName>
        <fullName evidence="7">HlyD family efflux transporter periplasmic adaptor subunit</fullName>
    </submittedName>
</protein>
<keyword evidence="1" id="KW-0813">Transport</keyword>
<dbReference type="InterPro" id="IPR058792">
    <property type="entry name" value="Beta-barrel_RND_2"/>
</dbReference>
<feature type="signal peptide" evidence="3">
    <location>
        <begin position="1"/>
        <end position="25"/>
    </location>
</feature>
<dbReference type="PANTHER" id="PTHR30097:SF4">
    <property type="entry name" value="SLR6042 PROTEIN"/>
    <property type="match status" value="1"/>
</dbReference>
<dbReference type="EMBL" id="JABBCX010000007">
    <property type="protein sequence ID" value="NMF49681.1"/>
    <property type="molecule type" value="Genomic_DNA"/>
</dbReference>
<dbReference type="InterPro" id="IPR058646">
    <property type="entry name" value="CzcB_N"/>
</dbReference>
<reference evidence="7 8" key="1">
    <citation type="submission" date="2020-04" db="EMBL/GenBank/DDBJ databases">
        <title>Genome Sequencing and Assembley of Pseudoalteromonas artica.</title>
        <authorList>
            <person name="Akerly B."/>
            <person name="Cook G."/>
        </authorList>
    </citation>
    <scope>NUCLEOTIDE SEQUENCE [LARGE SCALE GENOMIC DNA]</scope>
    <source>
        <strain evidence="7 8">NEC-BIFX-0059</strain>
    </source>
</reference>
<feature type="domain" description="CusB-like beta-barrel" evidence="4">
    <location>
        <begin position="262"/>
        <end position="336"/>
    </location>
</feature>
<feature type="region of interest" description="Disordered" evidence="2">
    <location>
        <begin position="26"/>
        <end position="48"/>
    </location>
</feature>
<proteinExistence type="predicted"/>
<dbReference type="SUPFAM" id="SSF111369">
    <property type="entry name" value="HlyD-like secretion proteins"/>
    <property type="match status" value="1"/>
</dbReference>
<evidence type="ECO:0000313" key="7">
    <source>
        <dbReference type="EMBL" id="NMF49681.1"/>
    </source>
</evidence>
<evidence type="ECO:0000256" key="3">
    <source>
        <dbReference type="SAM" id="SignalP"/>
    </source>
</evidence>
<dbReference type="Gene3D" id="2.40.30.170">
    <property type="match status" value="1"/>
</dbReference>
<dbReference type="Pfam" id="PF25971">
    <property type="entry name" value="CzcB_N"/>
    <property type="match status" value="1"/>
</dbReference>
<feature type="compositionally biased region" description="Basic and acidic residues" evidence="2">
    <location>
        <begin position="27"/>
        <end position="47"/>
    </location>
</feature>
<dbReference type="Gene3D" id="2.40.420.20">
    <property type="match status" value="1"/>
</dbReference>